<proteinExistence type="predicted"/>
<comment type="caution">
    <text evidence="3">The sequence shown here is derived from an EMBL/GenBank/DDBJ whole genome shotgun (WGS) entry which is preliminary data.</text>
</comment>
<feature type="coiled-coil region" evidence="1">
    <location>
        <begin position="55"/>
        <end position="86"/>
    </location>
</feature>
<keyword evidence="1" id="KW-0175">Coiled coil</keyword>
<feature type="compositionally biased region" description="Polar residues" evidence="2">
    <location>
        <begin position="402"/>
        <end position="415"/>
    </location>
</feature>
<dbReference type="EMBL" id="VLLF01000005">
    <property type="protein sequence ID" value="TWI87268.1"/>
    <property type="molecule type" value="Genomic_DNA"/>
</dbReference>
<evidence type="ECO:0000256" key="1">
    <source>
        <dbReference type="SAM" id="Coils"/>
    </source>
</evidence>
<feature type="compositionally biased region" description="Basic and acidic residues" evidence="2">
    <location>
        <begin position="373"/>
        <end position="394"/>
    </location>
</feature>
<keyword evidence="4" id="KW-1185">Reference proteome</keyword>
<feature type="region of interest" description="Disordered" evidence="2">
    <location>
        <begin position="369"/>
        <end position="421"/>
    </location>
</feature>
<protein>
    <submittedName>
        <fullName evidence="3">Uncharacterized protein</fullName>
    </submittedName>
</protein>
<accession>A0A562T248</accession>
<reference evidence="3 4" key="1">
    <citation type="submission" date="2019-07" db="EMBL/GenBank/DDBJ databases">
        <title>Genomic Encyclopedia of Archaeal and Bacterial Type Strains, Phase II (KMG-II): from individual species to whole genera.</title>
        <authorList>
            <person name="Goeker M."/>
        </authorList>
    </citation>
    <scope>NUCLEOTIDE SEQUENCE [LARGE SCALE GENOMIC DNA]</scope>
    <source>
        <strain evidence="3 4">ATCC BAA-252</strain>
    </source>
</reference>
<evidence type="ECO:0000313" key="3">
    <source>
        <dbReference type="EMBL" id="TWI87268.1"/>
    </source>
</evidence>
<feature type="region of interest" description="Disordered" evidence="2">
    <location>
        <begin position="34"/>
        <end position="53"/>
    </location>
</feature>
<evidence type="ECO:0000256" key="2">
    <source>
        <dbReference type="SAM" id="MobiDB-lite"/>
    </source>
</evidence>
<dbReference type="AlphaFoldDB" id="A0A562T248"/>
<sequence>MRRTERSLMRSCPIKHPNIAKQQKLLGIPQPGLTRLNRDMKTSPPSGFNPQKLPLREYKDVLDVEIKQLQKSKRKQVETLAAAKKSLALSQYKKDYHQRAADHDRATILRFEKANVHPDTVDLERESLKKNLSEVDKATNGIAKALENIKETETGLSRTDDQIVGAKRQRLHTLYRDEFIAERKSTLKRRNETPIRYEKASETHGKADFGANINLVKKQQIAQLDLLVKSHMAIIGASREMTSLASEYGRTSERKDAGQWFYDKVVFLVEKAGKEHKDPDAIKNAALKYCDFFKNDPEFCRLAKQAIPIFIRQNGLEAKGDPIFRKGTRLREDLFKLAGNAADSEYKLEKTRLNAESWQKSSKIYDGTLETDFEPRPLPDKNAAEAKTADEPPKTSRKNKTGKTSNLDQNNQLERQNNRKKLIVKSDWQDRKIMTAKQEFKALLDTSADIDHELNDQLRTLVEAEYQKCQNIENTLPTHDIGRRIKAQGRLLKRMNTILDRIYSNSTRTKRNELHVQGRELLNEDRQKVRKAFRTGVSQIPHATHTSHGKNTITIGQNQGNTYDVPAYLKDEITDTYSGLANPRPIKQNQQIFDASGNIPGLDEYPDFSHGTRFNLRNMNNDAPIQNLAHPRLVTDTHESHTVSSLLDDGSEVAATSITLHVQDDNNNGQNRMCGTVHLRYNSTPSGRTVNRNMQRLGYDSLNDFNKRPDCRMNKNQLAERKMERKLDALDKMKGRLDNNPAFYARALKDTLLDAVPNLNWDKPADVLNDNNPLAVRCLKGIPDKYLKHLGLNPKEIKLSKVEHAFDQIVDKTNAVSKGLED</sequence>
<dbReference type="Proteomes" id="UP000320593">
    <property type="component" value="Unassembled WGS sequence"/>
</dbReference>
<organism evidence="3 4">
    <name type="scientific">Roseibium hamelinense</name>
    <dbReference type="NCBI Taxonomy" id="150831"/>
    <lineage>
        <taxon>Bacteria</taxon>
        <taxon>Pseudomonadati</taxon>
        <taxon>Pseudomonadota</taxon>
        <taxon>Alphaproteobacteria</taxon>
        <taxon>Hyphomicrobiales</taxon>
        <taxon>Stappiaceae</taxon>
        <taxon>Roseibium</taxon>
    </lineage>
</organism>
<name>A0A562T248_9HYPH</name>
<gene>
    <name evidence="3" type="ORF">JM93_02509</name>
</gene>
<evidence type="ECO:0000313" key="4">
    <source>
        <dbReference type="Proteomes" id="UP000320593"/>
    </source>
</evidence>